<accession>A0A6J5P6C8</accession>
<proteinExistence type="predicted"/>
<dbReference type="EMBL" id="LR796766">
    <property type="protein sequence ID" value="CAB4164665.1"/>
    <property type="molecule type" value="Genomic_DNA"/>
</dbReference>
<gene>
    <name evidence="1" type="ORF">UFOVP828_61</name>
</gene>
<protein>
    <submittedName>
        <fullName evidence="1">Uncharacterized protein</fullName>
    </submittedName>
</protein>
<reference evidence="1" key="1">
    <citation type="submission" date="2020-04" db="EMBL/GenBank/DDBJ databases">
        <authorList>
            <person name="Chiriac C."/>
            <person name="Salcher M."/>
            <person name="Ghai R."/>
            <person name="Kavagutti S V."/>
        </authorList>
    </citation>
    <scope>NUCLEOTIDE SEQUENCE</scope>
</reference>
<evidence type="ECO:0000313" key="1">
    <source>
        <dbReference type="EMBL" id="CAB4164665.1"/>
    </source>
</evidence>
<sequence length="215" mass="25340">MSLMAYSTLKPKLITNLFTEEQYASLYDQINKYSAIPEYVRVVDELGYTSTSLFLNNDILPVLWKKIGTELGISIERISTHYARYSLQSGHKPLLMPHYDRALTKAMYSLAIVLDSSFNWDIYVEGEKFVPRKNDGVLFSGTHQIHWRPDVEFKEDDYYDIIVCQFEEKTQEDLTLTEKHIKAMNERNGLWCLEWERLYDVETYNKKMNYNGTNE</sequence>
<name>A0A6J5P6C8_9CAUD</name>
<organism evidence="1">
    <name type="scientific">uncultured Caudovirales phage</name>
    <dbReference type="NCBI Taxonomy" id="2100421"/>
    <lineage>
        <taxon>Viruses</taxon>
        <taxon>Duplodnaviria</taxon>
        <taxon>Heunggongvirae</taxon>
        <taxon>Uroviricota</taxon>
        <taxon>Caudoviricetes</taxon>
        <taxon>Peduoviridae</taxon>
        <taxon>Maltschvirus</taxon>
        <taxon>Maltschvirus maltsch</taxon>
    </lineage>
</organism>